<dbReference type="Proteomes" id="UP000027341">
    <property type="component" value="Unassembled WGS sequence"/>
</dbReference>
<feature type="transmembrane region" description="Helical" evidence="1">
    <location>
        <begin position="44"/>
        <end position="64"/>
    </location>
</feature>
<dbReference type="RefSeq" id="WP_051623012.1">
    <property type="nucleotide sequence ID" value="NZ_AP020335.1"/>
</dbReference>
<gene>
    <name evidence="2" type="ORF">EI16_04755</name>
</gene>
<protein>
    <submittedName>
        <fullName evidence="2">Uncharacterized protein</fullName>
    </submittedName>
</protein>
<dbReference type="InterPro" id="IPR046740">
    <property type="entry name" value="DUF6790"/>
</dbReference>
<evidence type="ECO:0000313" key="2">
    <source>
        <dbReference type="EMBL" id="KDN95615.1"/>
    </source>
</evidence>
<evidence type="ECO:0000313" key="3">
    <source>
        <dbReference type="Proteomes" id="UP000027341"/>
    </source>
</evidence>
<sequence>MLAFRSSLRFRTVAVIAPALFSWGAAGGHVYQRVTSHNFAPGNAGTVFWTDILMTAFGLLLLYVQHRMTKVTE</sequence>
<keyword evidence="3" id="KW-1185">Reference proteome</keyword>
<accession>A0A066ZZT8</accession>
<proteinExistence type="predicted"/>
<keyword evidence="1" id="KW-1133">Transmembrane helix</keyword>
<dbReference type="EMBL" id="JMIU01000001">
    <property type="protein sequence ID" value="KDN95615.1"/>
    <property type="molecule type" value="Genomic_DNA"/>
</dbReference>
<dbReference type="AlphaFoldDB" id="A0A066ZZT8"/>
<keyword evidence="1" id="KW-0812">Transmembrane</keyword>
<keyword evidence="1" id="KW-0472">Membrane</keyword>
<organism evidence="2 3">
    <name type="scientific">Hydrogenovibrio marinus</name>
    <dbReference type="NCBI Taxonomy" id="28885"/>
    <lineage>
        <taxon>Bacteria</taxon>
        <taxon>Pseudomonadati</taxon>
        <taxon>Pseudomonadota</taxon>
        <taxon>Gammaproteobacteria</taxon>
        <taxon>Thiotrichales</taxon>
        <taxon>Piscirickettsiaceae</taxon>
        <taxon>Hydrogenovibrio</taxon>
    </lineage>
</organism>
<dbReference type="Pfam" id="PF20589">
    <property type="entry name" value="DUF6790"/>
    <property type="match status" value="1"/>
</dbReference>
<reference evidence="2 3" key="1">
    <citation type="submission" date="2014-04" db="EMBL/GenBank/DDBJ databases">
        <title>Draft genome sequence of Hydrogenovibrio marinus MH-110, a model organism for aerobic H2 metabolism.</title>
        <authorList>
            <person name="Cha H.J."/>
            <person name="Jo B.H."/>
            <person name="Hwang B.H."/>
        </authorList>
    </citation>
    <scope>NUCLEOTIDE SEQUENCE [LARGE SCALE GENOMIC DNA]</scope>
    <source>
        <strain evidence="2 3">MH-110</strain>
    </source>
</reference>
<name>A0A066ZZT8_HYDMR</name>
<comment type="caution">
    <text evidence="2">The sequence shown here is derived from an EMBL/GenBank/DDBJ whole genome shotgun (WGS) entry which is preliminary data.</text>
</comment>
<evidence type="ECO:0000256" key="1">
    <source>
        <dbReference type="SAM" id="Phobius"/>
    </source>
</evidence>